<keyword evidence="1" id="KW-0677">Repeat</keyword>
<accession>A0A1L7WG59</accession>
<feature type="repeat" description="ANK" evidence="3">
    <location>
        <begin position="221"/>
        <end position="254"/>
    </location>
</feature>
<proteinExistence type="predicted"/>
<dbReference type="Gene3D" id="1.25.40.20">
    <property type="entry name" value="Ankyrin repeat-containing domain"/>
    <property type="match status" value="2"/>
</dbReference>
<name>A0A1L7WG59_9HELO</name>
<keyword evidence="2 3" id="KW-0040">ANK repeat</keyword>
<protein>
    <submittedName>
        <fullName evidence="5">Uncharacterized protein</fullName>
    </submittedName>
</protein>
<dbReference type="EMBL" id="FJOG01000002">
    <property type="protein sequence ID" value="CZR51765.1"/>
    <property type="molecule type" value="Genomic_DNA"/>
</dbReference>
<dbReference type="SMART" id="SM00248">
    <property type="entry name" value="ANK"/>
    <property type="match status" value="7"/>
</dbReference>
<dbReference type="PROSITE" id="PS50297">
    <property type="entry name" value="ANK_REP_REGION"/>
    <property type="match status" value="2"/>
</dbReference>
<reference evidence="5 6" key="1">
    <citation type="submission" date="2016-03" db="EMBL/GenBank/DDBJ databases">
        <authorList>
            <person name="Ploux O."/>
        </authorList>
    </citation>
    <scope>NUCLEOTIDE SEQUENCE [LARGE SCALE GENOMIC DNA]</scope>
    <source>
        <strain evidence="5 6">UAMH 11012</strain>
    </source>
</reference>
<dbReference type="InterPro" id="IPR050889">
    <property type="entry name" value="Dendritic_Spine_Reg/Scaffold"/>
</dbReference>
<keyword evidence="6" id="KW-1185">Reference proteome</keyword>
<dbReference type="Proteomes" id="UP000184330">
    <property type="component" value="Unassembled WGS sequence"/>
</dbReference>
<evidence type="ECO:0000256" key="2">
    <source>
        <dbReference type="ARBA" id="ARBA00023043"/>
    </source>
</evidence>
<feature type="compositionally biased region" description="Basic and acidic residues" evidence="4">
    <location>
        <begin position="658"/>
        <end position="687"/>
    </location>
</feature>
<evidence type="ECO:0000256" key="4">
    <source>
        <dbReference type="SAM" id="MobiDB-lite"/>
    </source>
</evidence>
<feature type="region of interest" description="Disordered" evidence="4">
    <location>
        <begin position="637"/>
        <end position="702"/>
    </location>
</feature>
<dbReference type="PANTHER" id="PTHR24166:SF48">
    <property type="entry name" value="PROTEIN VAPYRIN"/>
    <property type="match status" value="1"/>
</dbReference>
<dbReference type="PRINTS" id="PR01415">
    <property type="entry name" value="ANKYRIN"/>
</dbReference>
<evidence type="ECO:0000256" key="3">
    <source>
        <dbReference type="PROSITE-ProRule" id="PRU00023"/>
    </source>
</evidence>
<dbReference type="Pfam" id="PF12796">
    <property type="entry name" value="Ank_2"/>
    <property type="match status" value="2"/>
</dbReference>
<evidence type="ECO:0000313" key="6">
    <source>
        <dbReference type="Proteomes" id="UP000184330"/>
    </source>
</evidence>
<dbReference type="SUPFAM" id="SSF48403">
    <property type="entry name" value="Ankyrin repeat"/>
    <property type="match status" value="1"/>
</dbReference>
<dbReference type="STRING" id="576137.A0A1L7WG59"/>
<dbReference type="InterPro" id="IPR036770">
    <property type="entry name" value="Ankyrin_rpt-contain_sf"/>
</dbReference>
<organism evidence="5 6">
    <name type="scientific">Phialocephala subalpina</name>
    <dbReference type="NCBI Taxonomy" id="576137"/>
    <lineage>
        <taxon>Eukaryota</taxon>
        <taxon>Fungi</taxon>
        <taxon>Dikarya</taxon>
        <taxon>Ascomycota</taxon>
        <taxon>Pezizomycotina</taxon>
        <taxon>Leotiomycetes</taxon>
        <taxon>Helotiales</taxon>
        <taxon>Mollisiaceae</taxon>
        <taxon>Phialocephala</taxon>
        <taxon>Phialocephala fortinii species complex</taxon>
    </lineage>
</organism>
<dbReference type="OrthoDB" id="4573812at2759"/>
<feature type="repeat" description="ANK" evidence="3">
    <location>
        <begin position="394"/>
        <end position="429"/>
    </location>
</feature>
<evidence type="ECO:0000313" key="5">
    <source>
        <dbReference type="EMBL" id="CZR51765.1"/>
    </source>
</evidence>
<evidence type="ECO:0000256" key="1">
    <source>
        <dbReference type="ARBA" id="ARBA00022737"/>
    </source>
</evidence>
<dbReference type="PROSITE" id="PS50088">
    <property type="entry name" value="ANK_REPEAT"/>
    <property type="match status" value="2"/>
</dbReference>
<gene>
    <name evidence="5" type="ORF">PAC_01642</name>
</gene>
<dbReference type="InterPro" id="IPR002110">
    <property type="entry name" value="Ankyrin_rpt"/>
</dbReference>
<dbReference type="AlphaFoldDB" id="A0A1L7WG59"/>
<dbReference type="PANTHER" id="PTHR24166">
    <property type="entry name" value="ROLLING PEBBLES, ISOFORM B"/>
    <property type="match status" value="1"/>
</dbReference>
<feature type="compositionally biased region" description="Polar residues" evidence="4">
    <location>
        <begin position="637"/>
        <end position="648"/>
    </location>
</feature>
<sequence length="702" mass="79347">MNAASFAAQPNLPKLLARVIFPMSGEQDCSDLFHLLYEAVIGKGKECVSIVIKSFDEIMLETPIDCVHLLQQTWRSESSKKYNEDVIFDEHEDVEGHSMKYKHQIEELLYSLRSKQQRGRKITRSELEVSILEGNVLNAYQLLSPLATASNTELHSNADAATLYNCTLIFCLYITWTYGGSATNLLNPDSPALFDAIKGGHYPAVDLLIRQNAGVSYCDHDQTTTLHVAAQSGNSEIVKQVLKQNKIDVNAENERGLTPLHFACMPLTSCETSAILELGIPWISRARVIKLLLDAGAEARARDQQGNTPFQTLARIYVPEWKEIPKDSELNWREQDLNECIDLLLTDIRDLIEWDSHGTTPLHYASYLWPVSAIRKLLNFLDEHYLAPSFLDYAGLSPLHYAAVRGFEFPEEVVRLLAQAGIEARLRDVYGDTALTVARRAGQLKVVKELESIHQALNDEVRSRKLYQSWLSGTKSPFQVRQLYSPLNQPFPSTFNLMMKPRFMQVHGATEVYAEYPSTEVRFPNFIPQSYKNHTRIILMRNPKYINRLSQAYMLSWDSNSTLNLTPTPNCVPDPIKVFLASPIAIQLSFSHLSINLDPFAGVGHIPIRRPVAPGRIQYLKSVNRNKSDFQASLKQELQGSSPLTRKNSGGLLSGPDLPHEEIDHGSTSRERERDLDDTEYENRRSYYPEGHPSHFSGTDDS</sequence>